<dbReference type="RefSeq" id="WP_108887102.1">
    <property type="nucleotide sequence ID" value="NZ_OMOJ01000008.1"/>
</dbReference>
<evidence type="ECO:0000313" key="2">
    <source>
        <dbReference type="Proteomes" id="UP000244904"/>
    </source>
</evidence>
<dbReference type="EMBL" id="OMOJ01000008">
    <property type="protein sequence ID" value="SPF81250.1"/>
    <property type="molecule type" value="Genomic_DNA"/>
</dbReference>
<proteinExistence type="predicted"/>
<keyword evidence="2" id="KW-1185">Reference proteome</keyword>
<protein>
    <submittedName>
        <fullName evidence="1">Uncharacterized protein</fullName>
    </submittedName>
</protein>
<gene>
    <name evidence="1" type="ORF">PRI8871_03072</name>
</gene>
<dbReference type="AlphaFoldDB" id="A0A2R8AZ10"/>
<name>A0A2R8AZ10_9RHOB</name>
<organism evidence="1 2">
    <name type="scientific">Pseudoprimorskyibacter insulae</name>
    <dbReference type="NCBI Taxonomy" id="1695997"/>
    <lineage>
        <taxon>Bacteria</taxon>
        <taxon>Pseudomonadati</taxon>
        <taxon>Pseudomonadota</taxon>
        <taxon>Alphaproteobacteria</taxon>
        <taxon>Rhodobacterales</taxon>
        <taxon>Paracoccaceae</taxon>
        <taxon>Pseudoprimorskyibacter</taxon>
    </lineage>
</organism>
<sequence length="68" mass="7243">MALPPDSKLQQLLLSSAELSSASLATRIVVSRLRIEISNNNALLGAKLQELKDFVSANDYAASDLASL</sequence>
<evidence type="ECO:0000313" key="1">
    <source>
        <dbReference type="EMBL" id="SPF81250.1"/>
    </source>
</evidence>
<accession>A0A2R8AZ10</accession>
<dbReference type="Proteomes" id="UP000244904">
    <property type="component" value="Unassembled WGS sequence"/>
</dbReference>
<dbReference type="OrthoDB" id="7875233at2"/>
<reference evidence="2" key="1">
    <citation type="submission" date="2018-03" db="EMBL/GenBank/DDBJ databases">
        <authorList>
            <person name="Rodrigo-Torres L."/>
            <person name="Arahal R. D."/>
            <person name="Lucena T."/>
        </authorList>
    </citation>
    <scope>NUCLEOTIDE SEQUENCE [LARGE SCALE GENOMIC DNA]</scope>
    <source>
        <strain evidence="2">CECT 8871</strain>
    </source>
</reference>